<dbReference type="Pfam" id="PF00462">
    <property type="entry name" value="Glutaredoxin"/>
    <property type="match status" value="1"/>
</dbReference>
<comment type="caution">
    <text evidence="2">The sequence shown here is derived from an EMBL/GenBank/DDBJ whole genome shotgun (WGS) entry which is preliminary data.</text>
</comment>
<dbReference type="InterPro" id="IPR051548">
    <property type="entry name" value="Grx-like_ET"/>
</dbReference>
<dbReference type="Proteomes" id="UP001165561">
    <property type="component" value="Unassembled WGS sequence"/>
</dbReference>
<sequence>MFTVTVYTTPGCMQCRMTYRALERAGIDYDVVDLAENTAARAYVTEELGHTQAPVVVVNEDPQHHWSGFRPEKITALATHAH</sequence>
<reference evidence="2" key="1">
    <citation type="submission" date="2023-02" db="EMBL/GenBank/DDBJ databases">
        <title>Georgenia sp.10Sc9-8, isolated from a soil sample collected from the Taklamakan desert.</title>
        <authorList>
            <person name="Liu S."/>
        </authorList>
    </citation>
    <scope>NUCLEOTIDE SEQUENCE</scope>
    <source>
        <strain evidence="2">10Sc9-8</strain>
    </source>
</reference>
<dbReference type="SUPFAM" id="SSF52833">
    <property type="entry name" value="Thioredoxin-like"/>
    <property type="match status" value="1"/>
</dbReference>
<protein>
    <submittedName>
        <fullName evidence="2">Glutaredoxin family protein</fullName>
    </submittedName>
</protein>
<dbReference type="InterPro" id="IPR036249">
    <property type="entry name" value="Thioredoxin-like_sf"/>
</dbReference>
<evidence type="ECO:0000313" key="3">
    <source>
        <dbReference type="Proteomes" id="UP001165561"/>
    </source>
</evidence>
<dbReference type="PROSITE" id="PS51354">
    <property type="entry name" value="GLUTAREDOXIN_2"/>
    <property type="match status" value="1"/>
</dbReference>
<gene>
    <name evidence="2" type="ORF">PU560_04550</name>
</gene>
<dbReference type="Gene3D" id="3.40.30.10">
    <property type="entry name" value="Glutaredoxin"/>
    <property type="match status" value="1"/>
</dbReference>
<keyword evidence="3" id="KW-1185">Reference proteome</keyword>
<dbReference type="EMBL" id="JARACI010000635">
    <property type="protein sequence ID" value="MDD9205737.1"/>
    <property type="molecule type" value="Genomic_DNA"/>
</dbReference>
<feature type="domain" description="Glutaredoxin" evidence="1">
    <location>
        <begin position="4"/>
        <end position="60"/>
    </location>
</feature>
<name>A0ABT5TUV2_9MICO</name>
<proteinExistence type="predicted"/>
<accession>A0ABT5TUV2</accession>
<evidence type="ECO:0000259" key="1">
    <source>
        <dbReference type="Pfam" id="PF00462"/>
    </source>
</evidence>
<dbReference type="InterPro" id="IPR002109">
    <property type="entry name" value="Glutaredoxin"/>
</dbReference>
<dbReference type="PANTHER" id="PTHR34386">
    <property type="entry name" value="GLUTAREDOXIN"/>
    <property type="match status" value="1"/>
</dbReference>
<evidence type="ECO:0000313" key="2">
    <source>
        <dbReference type="EMBL" id="MDD9205737.1"/>
    </source>
</evidence>
<dbReference type="PANTHER" id="PTHR34386:SF1">
    <property type="entry name" value="GLUTAREDOXIN-LIKE PROTEIN NRDH"/>
    <property type="match status" value="1"/>
</dbReference>
<dbReference type="CDD" id="cd02976">
    <property type="entry name" value="NrdH"/>
    <property type="match status" value="1"/>
</dbReference>
<organism evidence="2 3">
    <name type="scientific">Georgenia halotolerans</name>
    <dbReference type="NCBI Taxonomy" id="3028317"/>
    <lineage>
        <taxon>Bacteria</taxon>
        <taxon>Bacillati</taxon>
        <taxon>Actinomycetota</taxon>
        <taxon>Actinomycetes</taxon>
        <taxon>Micrococcales</taxon>
        <taxon>Bogoriellaceae</taxon>
        <taxon>Georgenia</taxon>
    </lineage>
</organism>